<accession>A0A327WQ47</accession>
<organism evidence="2 3">
    <name type="scientific">Larkinella arboricola</name>
    <dbReference type="NCBI Taxonomy" id="643671"/>
    <lineage>
        <taxon>Bacteria</taxon>
        <taxon>Pseudomonadati</taxon>
        <taxon>Bacteroidota</taxon>
        <taxon>Cytophagia</taxon>
        <taxon>Cytophagales</taxon>
        <taxon>Spirosomataceae</taxon>
        <taxon>Larkinella</taxon>
    </lineage>
</organism>
<proteinExistence type="predicted"/>
<sequence length="169" mass="18799">MLHLFWTLLNIGLIIFFLVICFRATKLIREKMGLFAAVVFVVGLFSGNSTRKESKPTRTIGLAPKINIRPASHRIRYSTIDKNWVNRIELTVETGTDSTSGKTVALSATPHLMGSITGYGWEPHLVSVEATKDRKITYGVSGTMHWKLLGVTVYDEVKHLTGTLEANPL</sequence>
<name>A0A327WQ47_LARAB</name>
<keyword evidence="1" id="KW-0812">Transmembrane</keyword>
<comment type="caution">
    <text evidence="2">The sequence shown here is derived from an EMBL/GenBank/DDBJ whole genome shotgun (WGS) entry which is preliminary data.</text>
</comment>
<keyword evidence="3" id="KW-1185">Reference proteome</keyword>
<evidence type="ECO:0000313" key="3">
    <source>
        <dbReference type="Proteomes" id="UP000248790"/>
    </source>
</evidence>
<feature type="transmembrane region" description="Helical" evidence="1">
    <location>
        <begin position="6"/>
        <end position="25"/>
    </location>
</feature>
<dbReference type="Proteomes" id="UP000248790">
    <property type="component" value="Unassembled WGS sequence"/>
</dbReference>
<protein>
    <submittedName>
        <fullName evidence="2">Uncharacterized protein</fullName>
    </submittedName>
</protein>
<dbReference type="RefSeq" id="WP_111630361.1">
    <property type="nucleotide sequence ID" value="NZ_QLMC01000005.1"/>
</dbReference>
<keyword evidence="1" id="KW-1133">Transmembrane helix</keyword>
<reference evidence="2 3" key="1">
    <citation type="submission" date="2018-06" db="EMBL/GenBank/DDBJ databases">
        <title>Genomic Encyclopedia of Archaeal and Bacterial Type Strains, Phase II (KMG-II): from individual species to whole genera.</title>
        <authorList>
            <person name="Goeker M."/>
        </authorList>
    </citation>
    <scope>NUCLEOTIDE SEQUENCE [LARGE SCALE GENOMIC DNA]</scope>
    <source>
        <strain evidence="2 3">DSM 21851</strain>
    </source>
</reference>
<evidence type="ECO:0000313" key="2">
    <source>
        <dbReference type="EMBL" id="RAJ94488.1"/>
    </source>
</evidence>
<evidence type="ECO:0000256" key="1">
    <source>
        <dbReference type="SAM" id="Phobius"/>
    </source>
</evidence>
<dbReference type="AlphaFoldDB" id="A0A327WQ47"/>
<keyword evidence="1" id="KW-0472">Membrane</keyword>
<dbReference type="OrthoDB" id="1449062at2"/>
<dbReference type="EMBL" id="QLMC01000005">
    <property type="protein sequence ID" value="RAJ94488.1"/>
    <property type="molecule type" value="Genomic_DNA"/>
</dbReference>
<gene>
    <name evidence="2" type="ORF">LX87_04375</name>
</gene>